<evidence type="ECO:0000313" key="3">
    <source>
        <dbReference type="Proteomes" id="UP000019478"/>
    </source>
</evidence>
<protein>
    <submittedName>
        <fullName evidence="2">Serine/threonine protein kinase</fullName>
    </submittedName>
</protein>
<sequence length="234" mass="26669">MDSTVIDVDPTSQNLIACGIFTLVHRLNENCVRKVPRDNDADNIQAVQNEANIYAMLGDDDHFAICLSANQSVEHVDLKWAANGTLEDYIQKEGSRLTTTRRYEMGCIIIEAVQKLHHLGVIHSDLALRQYLLSEDYRLILQLRDIQGILRWEWKIVQSDLFALGSTLYELMVGQTPYQGKSEDEIQLLYEQGKFPGTNYILCGDVILGCWTKQFNSADQVLDSYRRSPTQILN</sequence>
<dbReference type="GO" id="GO:0005524">
    <property type="term" value="F:ATP binding"/>
    <property type="evidence" value="ECO:0007669"/>
    <property type="project" value="InterPro"/>
</dbReference>
<reference evidence="2 3" key="1">
    <citation type="submission" date="2013-03" db="EMBL/GenBank/DDBJ databases">
        <title>The Genome Sequence of Capronia epimyces CBS 606.96.</title>
        <authorList>
            <consortium name="The Broad Institute Genomics Platform"/>
            <person name="Cuomo C."/>
            <person name="de Hoog S."/>
            <person name="Gorbushina A."/>
            <person name="Walker B."/>
            <person name="Young S.K."/>
            <person name="Zeng Q."/>
            <person name="Gargeya S."/>
            <person name="Fitzgerald M."/>
            <person name="Haas B."/>
            <person name="Abouelleil A."/>
            <person name="Allen A.W."/>
            <person name="Alvarado L."/>
            <person name="Arachchi H.M."/>
            <person name="Berlin A.M."/>
            <person name="Chapman S.B."/>
            <person name="Gainer-Dewar J."/>
            <person name="Goldberg J."/>
            <person name="Griggs A."/>
            <person name="Gujja S."/>
            <person name="Hansen M."/>
            <person name="Howarth C."/>
            <person name="Imamovic A."/>
            <person name="Ireland A."/>
            <person name="Larimer J."/>
            <person name="McCowan C."/>
            <person name="Murphy C."/>
            <person name="Pearson M."/>
            <person name="Poon T.W."/>
            <person name="Priest M."/>
            <person name="Roberts A."/>
            <person name="Saif S."/>
            <person name="Shea T."/>
            <person name="Sisk P."/>
            <person name="Sykes S."/>
            <person name="Wortman J."/>
            <person name="Nusbaum C."/>
            <person name="Birren B."/>
        </authorList>
    </citation>
    <scope>NUCLEOTIDE SEQUENCE [LARGE SCALE GENOMIC DNA]</scope>
    <source>
        <strain evidence="2 3">CBS 606.96</strain>
    </source>
</reference>
<dbReference type="InterPro" id="IPR011009">
    <property type="entry name" value="Kinase-like_dom_sf"/>
</dbReference>
<dbReference type="GO" id="GO:0004674">
    <property type="term" value="F:protein serine/threonine kinase activity"/>
    <property type="evidence" value="ECO:0007669"/>
    <property type="project" value="UniProtKB-KW"/>
</dbReference>
<dbReference type="STRING" id="1182542.W9XZB0"/>
<name>W9XZB0_9EURO</name>
<organism evidence="2 3">
    <name type="scientific">Capronia epimyces CBS 606.96</name>
    <dbReference type="NCBI Taxonomy" id="1182542"/>
    <lineage>
        <taxon>Eukaryota</taxon>
        <taxon>Fungi</taxon>
        <taxon>Dikarya</taxon>
        <taxon>Ascomycota</taxon>
        <taxon>Pezizomycotina</taxon>
        <taxon>Eurotiomycetes</taxon>
        <taxon>Chaetothyriomycetidae</taxon>
        <taxon>Chaetothyriales</taxon>
        <taxon>Herpotrichiellaceae</taxon>
        <taxon>Capronia</taxon>
    </lineage>
</organism>
<comment type="caution">
    <text evidence="2">The sequence shown here is derived from an EMBL/GenBank/DDBJ whole genome shotgun (WGS) entry which is preliminary data.</text>
</comment>
<keyword evidence="2" id="KW-0808">Transferase</keyword>
<dbReference type="Proteomes" id="UP000019478">
    <property type="component" value="Unassembled WGS sequence"/>
</dbReference>
<feature type="domain" description="Protein kinase" evidence="1">
    <location>
        <begin position="1"/>
        <end position="234"/>
    </location>
</feature>
<dbReference type="SUPFAM" id="SSF56112">
    <property type="entry name" value="Protein kinase-like (PK-like)"/>
    <property type="match status" value="1"/>
</dbReference>
<proteinExistence type="predicted"/>
<evidence type="ECO:0000313" key="2">
    <source>
        <dbReference type="EMBL" id="EXJ82316.1"/>
    </source>
</evidence>
<dbReference type="EMBL" id="AMGY01000005">
    <property type="protein sequence ID" value="EXJ82316.1"/>
    <property type="molecule type" value="Genomic_DNA"/>
</dbReference>
<dbReference type="InterPro" id="IPR001245">
    <property type="entry name" value="Ser-Thr/Tyr_kinase_cat_dom"/>
</dbReference>
<dbReference type="InterPro" id="IPR000719">
    <property type="entry name" value="Prot_kinase_dom"/>
</dbReference>
<dbReference type="PROSITE" id="PS50011">
    <property type="entry name" value="PROTEIN_KINASE_DOM"/>
    <property type="match status" value="1"/>
</dbReference>
<keyword evidence="3" id="KW-1185">Reference proteome</keyword>
<dbReference type="SMART" id="SM00220">
    <property type="entry name" value="S_TKc"/>
    <property type="match status" value="1"/>
</dbReference>
<dbReference type="Gene3D" id="1.10.510.10">
    <property type="entry name" value="Transferase(Phosphotransferase) domain 1"/>
    <property type="match status" value="2"/>
</dbReference>
<dbReference type="Pfam" id="PF07714">
    <property type="entry name" value="PK_Tyr_Ser-Thr"/>
    <property type="match status" value="1"/>
</dbReference>
<evidence type="ECO:0000259" key="1">
    <source>
        <dbReference type="PROSITE" id="PS50011"/>
    </source>
</evidence>
<keyword evidence="2" id="KW-0723">Serine/threonine-protein kinase</keyword>
<dbReference type="AlphaFoldDB" id="W9XZB0"/>
<dbReference type="OrthoDB" id="1668230at2759"/>
<accession>W9XZB0</accession>
<dbReference type="HOGENOM" id="CLU_000288_31_2_1"/>
<keyword evidence="2" id="KW-0418">Kinase</keyword>
<gene>
    <name evidence="2" type="ORF">A1O3_06129</name>
</gene>
<dbReference type="RefSeq" id="XP_007734439.1">
    <property type="nucleotide sequence ID" value="XM_007736249.1"/>
</dbReference>
<dbReference type="GeneID" id="19170239"/>
<dbReference type="eggNOG" id="KOG0586">
    <property type="taxonomic scope" value="Eukaryota"/>
</dbReference>